<dbReference type="EMBL" id="CAJOBC010020186">
    <property type="protein sequence ID" value="CAF4045352.1"/>
    <property type="molecule type" value="Genomic_DNA"/>
</dbReference>
<protein>
    <submittedName>
        <fullName evidence="1">Uncharacterized protein</fullName>
    </submittedName>
</protein>
<evidence type="ECO:0000313" key="3">
    <source>
        <dbReference type="Proteomes" id="UP000663829"/>
    </source>
</evidence>
<feature type="non-terminal residue" evidence="1">
    <location>
        <position position="1"/>
    </location>
</feature>
<evidence type="ECO:0000313" key="1">
    <source>
        <dbReference type="EMBL" id="CAF1264310.1"/>
    </source>
</evidence>
<dbReference type="EMBL" id="CAJNOQ010010919">
    <property type="protein sequence ID" value="CAF1264310.1"/>
    <property type="molecule type" value="Genomic_DNA"/>
</dbReference>
<comment type="caution">
    <text evidence="1">The sequence shown here is derived from an EMBL/GenBank/DDBJ whole genome shotgun (WGS) entry which is preliminary data.</text>
</comment>
<proteinExistence type="predicted"/>
<dbReference type="AlphaFoldDB" id="A0A815B369"/>
<sequence length="69" mass="8095">CFTTEQLLQQTWVSTYLQIHATYKVIWNELPLLVFGSPNTDRLFKPFTIALVSYDKNAKCHNQLYNLTD</sequence>
<gene>
    <name evidence="1" type="ORF">GPM918_LOCUS26764</name>
    <name evidence="2" type="ORF">SRO942_LOCUS26973</name>
</gene>
<keyword evidence="3" id="KW-1185">Reference proteome</keyword>
<dbReference type="Proteomes" id="UP000681722">
    <property type="component" value="Unassembled WGS sequence"/>
</dbReference>
<dbReference type="Proteomes" id="UP000663829">
    <property type="component" value="Unassembled WGS sequence"/>
</dbReference>
<accession>A0A815B369</accession>
<reference evidence="1" key="1">
    <citation type="submission" date="2021-02" db="EMBL/GenBank/DDBJ databases">
        <authorList>
            <person name="Nowell W R."/>
        </authorList>
    </citation>
    <scope>NUCLEOTIDE SEQUENCE</scope>
</reference>
<organism evidence="1 3">
    <name type="scientific">Didymodactylos carnosus</name>
    <dbReference type="NCBI Taxonomy" id="1234261"/>
    <lineage>
        <taxon>Eukaryota</taxon>
        <taxon>Metazoa</taxon>
        <taxon>Spiralia</taxon>
        <taxon>Gnathifera</taxon>
        <taxon>Rotifera</taxon>
        <taxon>Eurotatoria</taxon>
        <taxon>Bdelloidea</taxon>
        <taxon>Philodinida</taxon>
        <taxon>Philodinidae</taxon>
        <taxon>Didymodactylos</taxon>
    </lineage>
</organism>
<evidence type="ECO:0000313" key="2">
    <source>
        <dbReference type="EMBL" id="CAF4045352.1"/>
    </source>
</evidence>
<name>A0A815B369_9BILA</name>